<dbReference type="InterPro" id="IPR008991">
    <property type="entry name" value="Translation_prot_SH3-like_sf"/>
</dbReference>
<organism evidence="7 8">
    <name type="scientific">Halobacteriovorax marinus</name>
    <dbReference type="NCBI Taxonomy" id="97084"/>
    <lineage>
        <taxon>Bacteria</taxon>
        <taxon>Pseudomonadati</taxon>
        <taxon>Bdellovibrionota</taxon>
        <taxon>Bacteriovoracia</taxon>
        <taxon>Bacteriovoracales</taxon>
        <taxon>Halobacteriovoraceae</taxon>
        <taxon>Halobacteriovorax</taxon>
    </lineage>
</organism>
<sequence>MNLVDIVEKDHLSKNVENFPEFRTGDTLAVYARIKEGDKSRVQIFQGVCIAMKSKNTINGHFRVRKISSGMGVERVFPFHSPNVEKIEIIQRGKSRRSKLYYLRDRSGKSARIAIDYDRK</sequence>
<evidence type="ECO:0000256" key="6">
    <source>
        <dbReference type="RuleBase" id="RU000559"/>
    </source>
</evidence>
<dbReference type="InterPro" id="IPR001857">
    <property type="entry name" value="Ribosomal_bL19"/>
</dbReference>
<evidence type="ECO:0000256" key="3">
    <source>
        <dbReference type="ARBA" id="ARBA00023274"/>
    </source>
</evidence>
<dbReference type="GO" id="GO:0022625">
    <property type="term" value="C:cytosolic large ribosomal subunit"/>
    <property type="evidence" value="ECO:0007669"/>
    <property type="project" value="TreeGrafter"/>
</dbReference>
<comment type="function">
    <text evidence="5 6">This protein is located at the 30S-50S ribosomal subunit interface and may play a role in the structure and function of the aminoacyl-tRNA binding site.</text>
</comment>
<dbReference type="HAMAP" id="MF_00402">
    <property type="entry name" value="Ribosomal_bL19"/>
    <property type="match status" value="1"/>
</dbReference>
<comment type="caution">
    <text evidence="7">The sequence shown here is derived from an EMBL/GenBank/DDBJ whole genome shotgun (WGS) entry which is preliminary data.</text>
</comment>
<evidence type="ECO:0000256" key="1">
    <source>
        <dbReference type="ARBA" id="ARBA00005781"/>
    </source>
</evidence>
<dbReference type="Pfam" id="PF01245">
    <property type="entry name" value="Ribosomal_L19"/>
    <property type="match status" value="1"/>
</dbReference>
<dbReference type="PRINTS" id="PR00061">
    <property type="entry name" value="RIBOSOMALL19"/>
</dbReference>
<dbReference type="PANTHER" id="PTHR15680:SF9">
    <property type="entry name" value="LARGE RIBOSOMAL SUBUNIT PROTEIN BL19M"/>
    <property type="match status" value="1"/>
</dbReference>
<dbReference type="PIRSF" id="PIRSF002191">
    <property type="entry name" value="Ribosomal_L19"/>
    <property type="match status" value="1"/>
</dbReference>
<reference evidence="8" key="1">
    <citation type="journal article" date="2017" name="Proc. Natl. Acad. Sci. U.S.A.">
        <title>Simulation of Deepwater Horizon oil plume reveals substrate specialization within a complex community of hydrocarbon-degraders.</title>
        <authorList>
            <person name="Hu P."/>
            <person name="Dubinsky E.A."/>
            <person name="Probst A.J."/>
            <person name="Wang J."/>
            <person name="Sieber C.M.K."/>
            <person name="Tom L.M."/>
            <person name="Gardinali P."/>
            <person name="Banfield J.F."/>
            <person name="Atlas R.M."/>
            <person name="Andersen G.L."/>
        </authorList>
    </citation>
    <scope>NUCLEOTIDE SEQUENCE [LARGE SCALE GENOMIC DNA]</scope>
</reference>
<dbReference type="Gene3D" id="2.30.30.790">
    <property type="match status" value="1"/>
</dbReference>
<dbReference type="Proteomes" id="UP000196531">
    <property type="component" value="Unassembled WGS sequence"/>
</dbReference>
<dbReference type="PANTHER" id="PTHR15680">
    <property type="entry name" value="RIBOSOMAL PROTEIN L19"/>
    <property type="match status" value="1"/>
</dbReference>
<evidence type="ECO:0000256" key="2">
    <source>
        <dbReference type="ARBA" id="ARBA00022980"/>
    </source>
</evidence>
<dbReference type="SUPFAM" id="SSF50104">
    <property type="entry name" value="Translation proteins SH3-like domain"/>
    <property type="match status" value="1"/>
</dbReference>
<dbReference type="GO" id="GO:0003735">
    <property type="term" value="F:structural constituent of ribosome"/>
    <property type="evidence" value="ECO:0007669"/>
    <property type="project" value="InterPro"/>
</dbReference>
<protein>
    <recommendedName>
        <fullName evidence="4 5">Large ribosomal subunit protein bL19</fullName>
    </recommendedName>
</protein>
<dbReference type="EMBL" id="MAAO01000010">
    <property type="protein sequence ID" value="OUR94881.1"/>
    <property type="molecule type" value="Genomic_DNA"/>
</dbReference>
<evidence type="ECO:0000313" key="7">
    <source>
        <dbReference type="EMBL" id="OUR94881.1"/>
    </source>
</evidence>
<dbReference type="NCBIfam" id="TIGR01024">
    <property type="entry name" value="rplS_bact"/>
    <property type="match status" value="1"/>
</dbReference>
<dbReference type="AlphaFoldDB" id="A0A1Y5F491"/>
<gene>
    <name evidence="5" type="primary">rplS</name>
    <name evidence="7" type="ORF">A9Q84_17390</name>
</gene>
<keyword evidence="2 5" id="KW-0689">Ribosomal protein</keyword>
<proteinExistence type="inferred from homology"/>
<keyword evidence="3 5" id="KW-0687">Ribonucleoprotein</keyword>
<name>A0A1Y5F491_9BACT</name>
<dbReference type="GO" id="GO:0006412">
    <property type="term" value="P:translation"/>
    <property type="evidence" value="ECO:0007669"/>
    <property type="project" value="UniProtKB-UniRule"/>
</dbReference>
<evidence type="ECO:0000256" key="4">
    <source>
        <dbReference type="ARBA" id="ARBA00035171"/>
    </source>
</evidence>
<accession>A0A1Y5F491</accession>
<comment type="similarity">
    <text evidence="1 5 6">Belongs to the bacterial ribosomal protein bL19 family.</text>
</comment>
<dbReference type="InterPro" id="IPR038657">
    <property type="entry name" value="Ribosomal_bL19_sf"/>
</dbReference>
<evidence type="ECO:0000256" key="5">
    <source>
        <dbReference type="HAMAP-Rule" id="MF_00402"/>
    </source>
</evidence>
<evidence type="ECO:0000313" key="8">
    <source>
        <dbReference type="Proteomes" id="UP000196531"/>
    </source>
</evidence>